<proteinExistence type="predicted"/>
<dbReference type="EMBL" id="JBJUIK010000014">
    <property type="protein sequence ID" value="KAL3503860.1"/>
    <property type="molecule type" value="Genomic_DNA"/>
</dbReference>
<dbReference type="Proteomes" id="UP001630127">
    <property type="component" value="Unassembled WGS sequence"/>
</dbReference>
<feature type="non-terminal residue" evidence="1">
    <location>
        <position position="1"/>
    </location>
</feature>
<organism evidence="1 2">
    <name type="scientific">Cinchona calisaya</name>
    <dbReference type="NCBI Taxonomy" id="153742"/>
    <lineage>
        <taxon>Eukaryota</taxon>
        <taxon>Viridiplantae</taxon>
        <taxon>Streptophyta</taxon>
        <taxon>Embryophyta</taxon>
        <taxon>Tracheophyta</taxon>
        <taxon>Spermatophyta</taxon>
        <taxon>Magnoliopsida</taxon>
        <taxon>eudicotyledons</taxon>
        <taxon>Gunneridae</taxon>
        <taxon>Pentapetalae</taxon>
        <taxon>asterids</taxon>
        <taxon>lamiids</taxon>
        <taxon>Gentianales</taxon>
        <taxon>Rubiaceae</taxon>
        <taxon>Cinchonoideae</taxon>
        <taxon>Cinchoneae</taxon>
        <taxon>Cinchona</taxon>
    </lineage>
</organism>
<name>A0ABD2YDE4_9GENT</name>
<evidence type="ECO:0000313" key="1">
    <source>
        <dbReference type="EMBL" id="KAL3503860.1"/>
    </source>
</evidence>
<dbReference type="AlphaFoldDB" id="A0ABD2YDE4"/>
<reference evidence="1 2" key="1">
    <citation type="submission" date="2024-11" db="EMBL/GenBank/DDBJ databases">
        <title>A near-complete genome assembly of Cinchona calisaya.</title>
        <authorList>
            <person name="Lian D.C."/>
            <person name="Zhao X.W."/>
            <person name="Wei L."/>
        </authorList>
    </citation>
    <scope>NUCLEOTIDE SEQUENCE [LARGE SCALE GENOMIC DNA]</scope>
    <source>
        <tissue evidence="1">Nenye</tissue>
    </source>
</reference>
<keyword evidence="2" id="KW-1185">Reference proteome</keyword>
<comment type="caution">
    <text evidence="1">The sequence shown here is derived from an EMBL/GenBank/DDBJ whole genome shotgun (WGS) entry which is preliminary data.</text>
</comment>
<evidence type="ECO:0000313" key="2">
    <source>
        <dbReference type="Proteomes" id="UP001630127"/>
    </source>
</evidence>
<accession>A0ABD2YDE4</accession>
<gene>
    <name evidence="1" type="ORF">ACH5RR_033701</name>
</gene>
<protein>
    <submittedName>
        <fullName evidence="1">Uncharacterized protein</fullName>
    </submittedName>
</protein>
<sequence length="106" mass="11574">ILRAISVHQFCPIVPFHVATTIGCWLAGSPPVQQKSSATPSSILNPKNIETKIHQSSPSPDLIINYFKVKAVPSSLVDPSPFHPKNLFNSIIISDKHITLSVSQLH</sequence>